<evidence type="ECO:0000256" key="1">
    <source>
        <dbReference type="ARBA" id="ARBA00010690"/>
    </source>
</evidence>
<keyword evidence="3" id="KW-0812">Transmembrane</keyword>
<dbReference type="GO" id="GO:0005886">
    <property type="term" value="C:plasma membrane"/>
    <property type="evidence" value="ECO:0007669"/>
    <property type="project" value="TreeGrafter"/>
</dbReference>
<keyword evidence="4" id="KW-0282">Flagellum</keyword>
<dbReference type="Gene3D" id="6.10.250.2080">
    <property type="match status" value="1"/>
</dbReference>
<dbReference type="EMBL" id="JACHBT010000012">
    <property type="protein sequence ID" value="MBB6505357.1"/>
    <property type="molecule type" value="Genomic_DNA"/>
</dbReference>
<evidence type="ECO:0000256" key="2">
    <source>
        <dbReference type="SAM" id="MobiDB-lite"/>
    </source>
</evidence>
<dbReference type="Proteomes" id="UP000522313">
    <property type="component" value="Unassembled WGS sequence"/>
</dbReference>
<reference evidence="4 5" key="2">
    <citation type="submission" date="2020-08" db="EMBL/GenBank/DDBJ databases">
        <authorList>
            <person name="Partida-Martinez L."/>
            <person name="Huntemann M."/>
            <person name="Clum A."/>
            <person name="Wang J."/>
            <person name="Palaniappan K."/>
            <person name="Ritter S."/>
            <person name="Chen I.-M."/>
            <person name="Stamatis D."/>
            <person name="Reddy T."/>
            <person name="O'Malley R."/>
            <person name="Daum C."/>
            <person name="Shapiro N."/>
            <person name="Ivanova N."/>
            <person name="Kyrpides N."/>
            <person name="Woyke T."/>
        </authorList>
    </citation>
    <scope>NUCLEOTIDE SEQUENCE [LARGE SCALE GENOMIC DNA]</scope>
    <source>
        <strain evidence="4 5">AS3.13</strain>
    </source>
</reference>
<keyword evidence="4" id="KW-0966">Cell projection</keyword>
<evidence type="ECO:0000313" key="4">
    <source>
        <dbReference type="EMBL" id="MBB6505357.1"/>
    </source>
</evidence>
<dbReference type="SUPFAM" id="SSF160544">
    <property type="entry name" value="EscU C-terminal domain-like"/>
    <property type="match status" value="1"/>
</dbReference>
<name>A0A7X0JEN0_9SPHN</name>
<evidence type="ECO:0000256" key="3">
    <source>
        <dbReference type="SAM" id="Phobius"/>
    </source>
</evidence>
<feature type="transmembrane region" description="Helical" evidence="3">
    <location>
        <begin position="36"/>
        <end position="55"/>
    </location>
</feature>
<organism evidence="4 5">
    <name type="scientific">Sphingomonas endophytica</name>
    <dbReference type="NCBI Taxonomy" id="869719"/>
    <lineage>
        <taxon>Bacteria</taxon>
        <taxon>Pseudomonadati</taxon>
        <taxon>Pseudomonadota</taxon>
        <taxon>Alphaproteobacteria</taxon>
        <taxon>Sphingomonadales</taxon>
        <taxon>Sphingomonadaceae</taxon>
        <taxon>Sphingomonas</taxon>
    </lineage>
</organism>
<keyword evidence="4" id="KW-0969">Cilium</keyword>
<dbReference type="GO" id="GO:0009306">
    <property type="term" value="P:protein secretion"/>
    <property type="evidence" value="ECO:0007669"/>
    <property type="project" value="InterPro"/>
</dbReference>
<sequence>MADADQDQKTEQPTAKKLADARGKGQVASVPEMRHATAFVGVILVAGGMGSWTLARLGTMFVKLWGQADDYARTPDATRDLIVGVAEHVAIAIAPLAATLFGLALLPLFLQGRPTLNSSRLALKWSSLSPAAGAARLFGKKALVEFAKTLAKLIVVVVIAVLVLRPHLVALDALAGASPIDIAHSASTLIYQLVCAIALLVALLAGADFAYQHRAFIRSLRMTRQEVQDEHRQSEGDPHIKARIRSIRMARGRKRMMAAVPTASVIVTNPTHYAVALKYEHGVMAAPIVVAKGMNAVALRIRAIATDAGVPIVESPPLARALHASAEVERPIPVEHYAAVAEIISYVMRLSRQLN</sequence>
<comment type="caution">
    <text evidence="4">The sequence shown here is derived from an EMBL/GenBank/DDBJ whole genome shotgun (WGS) entry which is preliminary data.</text>
</comment>
<evidence type="ECO:0000313" key="5">
    <source>
        <dbReference type="Proteomes" id="UP000522313"/>
    </source>
</evidence>
<feature type="transmembrane region" description="Helical" evidence="3">
    <location>
        <begin position="89"/>
        <end position="110"/>
    </location>
</feature>
<dbReference type="PANTHER" id="PTHR30531">
    <property type="entry name" value="FLAGELLAR BIOSYNTHETIC PROTEIN FLHB"/>
    <property type="match status" value="1"/>
</dbReference>
<dbReference type="PANTHER" id="PTHR30531:SF12">
    <property type="entry name" value="FLAGELLAR BIOSYNTHETIC PROTEIN FLHB"/>
    <property type="match status" value="1"/>
</dbReference>
<keyword evidence="3" id="KW-1133">Transmembrane helix</keyword>
<accession>A0A7X0JEN0</accession>
<dbReference type="InterPro" id="IPR006135">
    <property type="entry name" value="T3SS_substrate_exporter"/>
</dbReference>
<dbReference type="RefSeq" id="WP_184506146.1">
    <property type="nucleotide sequence ID" value="NZ_JACHBT010000012.1"/>
</dbReference>
<dbReference type="PRINTS" id="PR00950">
    <property type="entry name" value="TYPE3IMSPROT"/>
</dbReference>
<keyword evidence="3" id="KW-0472">Membrane</keyword>
<comment type="similarity">
    <text evidence="1">Belongs to the type III secretion exporter family.</text>
</comment>
<dbReference type="Pfam" id="PF01312">
    <property type="entry name" value="Bac_export_2"/>
    <property type="match status" value="1"/>
</dbReference>
<protein>
    <submittedName>
        <fullName evidence="4">Flagellar biosynthetic protein FlhB</fullName>
    </submittedName>
</protein>
<dbReference type="Gene3D" id="3.40.1690.10">
    <property type="entry name" value="secretion proteins EscU"/>
    <property type="match status" value="1"/>
</dbReference>
<dbReference type="AlphaFoldDB" id="A0A7X0JEN0"/>
<proteinExistence type="inferred from homology"/>
<feature type="compositionally biased region" description="Basic and acidic residues" evidence="2">
    <location>
        <begin position="1"/>
        <end position="10"/>
    </location>
</feature>
<dbReference type="InterPro" id="IPR029025">
    <property type="entry name" value="T3SS_substrate_exporter_C"/>
</dbReference>
<gene>
    <name evidence="4" type="ORF">F4693_002345</name>
</gene>
<feature type="transmembrane region" description="Helical" evidence="3">
    <location>
        <begin position="189"/>
        <end position="211"/>
    </location>
</feature>
<reference evidence="4 5" key="1">
    <citation type="submission" date="2020-08" db="EMBL/GenBank/DDBJ databases">
        <title>The Agave Microbiome: Exploring the role of microbial communities in plant adaptations to desert environments.</title>
        <authorList>
            <person name="Partida-Martinez L.P."/>
        </authorList>
    </citation>
    <scope>NUCLEOTIDE SEQUENCE [LARGE SCALE GENOMIC DNA]</scope>
    <source>
        <strain evidence="4 5">AS3.13</strain>
    </source>
</reference>
<feature type="transmembrane region" description="Helical" evidence="3">
    <location>
        <begin position="150"/>
        <end position="169"/>
    </location>
</feature>
<feature type="region of interest" description="Disordered" evidence="2">
    <location>
        <begin position="1"/>
        <end position="23"/>
    </location>
</feature>